<proteinExistence type="predicted"/>
<keyword evidence="1" id="KW-1133">Transmembrane helix</keyword>
<dbReference type="GO" id="GO:0035556">
    <property type="term" value="P:intracellular signal transduction"/>
    <property type="evidence" value="ECO:0007669"/>
    <property type="project" value="InterPro"/>
</dbReference>
<evidence type="ECO:0000313" key="3">
    <source>
        <dbReference type="EMBL" id="TGN14281.1"/>
    </source>
</evidence>
<keyword evidence="1" id="KW-0472">Membrane</keyword>
<dbReference type="InterPro" id="IPR029787">
    <property type="entry name" value="Nucleotide_cyclase"/>
</dbReference>
<dbReference type="PANTHER" id="PTHR43081:SF1">
    <property type="entry name" value="ADENYLATE CYCLASE, TERMINAL-DIFFERENTIATION SPECIFIC"/>
    <property type="match status" value="1"/>
</dbReference>
<dbReference type="InterPro" id="IPR011623">
    <property type="entry name" value="7TMR_DISM_rcpt_extracell_dom1"/>
</dbReference>
<accession>A0A4R9LSE0</accession>
<dbReference type="InterPro" id="IPR001054">
    <property type="entry name" value="A/G_cyclase"/>
</dbReference>
<keyword evidence="4" id="KW-1185">Reference proteome</keyword>
<feature type="transmembrane region" description="Helical" evidence="1">
    <location>
        <begin position="269"/>
        <end position="286"/>
    </location>
</feature>
<dbReference type="CDD" id="cd07302">
    <property type="entry name" value="CHD"/>
    <property type="match status" value="1"/>
</dbReference>
<comment type="caution">
    <text evidence="3">The sequence shown here is derived from an EMBL/GenBank/DDBJ whole genome shotgun (WGS) entry which is preliminary data.</text>
</comment>
<evidence type="ECO:0000313" key="4">
    <source>
        <dbReference type="Proteomes" id="UP000298264"/>
    </source>
</evidence>
<feature type="domain" description="Guanylate cyclase" evidence="2">
    <location>
        <begin position="465"/>
        <end position="591"/>
    </location>
</feature>
<dbReference type="Pfam" id="PF00211">
    <property type="entry name" value="Guanylate_cyc"/>
    <property type="match status" value="1"/>
</dbReference>
<dbReference type="PANTHER" id="PTHR43081">
    <property type="entry name" value="ADENYLATE CYCLASE, TERMINAL-DIFFERENTIATION SPECIFIC-RELATED"/>
    <property type="match status" value="1"/>
</dbReference>
<dbReference type="EMBL" id="RQHV01000007">
    <property type="protein sequence ID" value="TGN14281.1"/>
    <property type="molecule type" value="Genomic_DNA"/>
</dbReference>
<dbReference type="Gene3D" id="3.30.70.1230">
    <property type="entry name" value="Nucleotide cyclase"/>
    <property type="match status" value="1"/>
</dbReference>
<keyword evidence="1" id="KW-0812">Transmembrane</keyword>
<dbReference type="Pfam" id="PF07695">
    <property type="entry name" value="7TMR-DISM_7TM"/>
    <property type="match status" value="1"/>
</dbReference>
<dbReference type="Gene3D" id="2.60.120.260">
    <property type="entry name" value="Galactose-binding domain-like"/>
    <property type="match status" value="1"/>
</dbReference>
<feature type="transmembrane region" description="Helical" evidence="1">
    <location>
        <begin position="328"/>
        <end position="346"/>
    </location>
</feature>
<dbReference type="OrthoDB" id="338211at2"/>
<dbReference type="SMART" id="SM00044">
    <property type="entry name" value="CYCc"/>
    <property type="match status" value="1"/>
</dbReference>
<reference evidence="3" key="1">
    <citation type="journal article" date="2019" name="PLoS Negl. Trop. Dis.">
        <title>Revisiting the worldwide diversity of Leptospira species in the environment.</title>
        <authorList>
            <person name="Vincent A.T."/>
            <person name="Schiettekatte O."/>
            <person name="Bourhy P."/>
            <person name="Veyrier F.J."/>
            <person name="Picardeau M."/>
        </authorList>
    </citation>
    <scope>NUCLEOTIDE SEQUENCE [LARGE SCALE GENOMIC DNA]</scope>
    <source>
        <strain evidence="3">201400974</strain>
    </source>
</reference>
<dbReference type="InterPro" id="IPR050697">
    <property type="entry name" value="Adenylyl/Guanylyl_Cyclase_3/4"/>
</dbReference>
<protein>
    <submittedName>
        <fullName evidence="3">Adenylate/guanylate cyclase domain-containing protein</fullName>
    </submittedName>
</protein>
<feature type="transmembrane region" description="Helical" evidence="1">
    <location>
        <begin position="386"/>
        <end position="403"/>
    </location>
</feature>
<dbReference type="Proteomes" id="UP000298264">
    <property type="component" value="Unassembled WGS sequence"/>
</dbReference>
<gene>
    <name evidence="3" type="ORF">EHS11_02040</name>
</gene>
<dbReference type="GO" id="GO:0004016">
    <property type="term" value="F:adenylate cyclase activity"/>
    <property type="evidence" value="ECO:0007669"/>
    <property type="project" value="UniProtKB-ARBA"/>
</dbReference>
<feature type="transmembrane region" description="Helical" evidence="1">
    <location>
        <begin position="358"/>
        <end position="380"/>
    </location>
</feature>
<sequence>MGKIMKYRISLVFLIFIAFVSFVCTGKKDIKIAKQGFFDLSGIDLSDFYKYKLEGEWELYWNNLGNFEAIDKTAKEQIKYAEVPKSWNSYRPEGKGGEGFASYRLTVRLPAYGIRYYLRIPPQTSAYRLYVNRKLLTHSGVVAETKDGEEPKYKMLFSSFEPTSYDTEFILVVSNFHHARGGFRKSLELGSRSAIQGENIRFSAGEIFVFGALISMGLYQLTVFMLRREEYGSLFFAIFCFLTSIRLVVLDNFYIMYVFPDFSWELMQKIDYISSPFLVTAFLSYFKSLYPNKSDVPNWLLVSSWVTSILFGLFVLFTNAVVFSKANLLSLIMVLLFCFSILFYVIKVYKEKRKDSELIFYGFLILMIGAMNDLFAGNFWPNAPSLLGFFLFFFCLIQSVLLSRRNARIYSSMEKLTEELIEINKRLEESNLAYSKFVPLKFLETFNKPKSIDVVRGDYVVRNMTVLSSDIRDFTSISEALSPSDNFLFLNDYLSRVGPVIRSNQGFIEKYIGDAILAFFDKGPDSAILTAIEMHKVIALWNNSNRAENYPEVQIGVGIHYGELMLGVIGEEQRIESAVLSDTAGISNTLESMTKKYGAKVIISLDALLETKNPDSHPHRILDFIRVPAKNKLVGIAEILLEGLEDNAHLKILSKVPFERGVNAFWDGNFAEALDEFNYVLNINSTDKASKLYREKSILYIQNGAPPGWEKG</sequence>
<feature type="transmembrane region" description="Helical" evidence="1">
    <location>
        <begin position="207"/>
        <end position="226"/>
    </location>
</feature>
<feature type="transmembrane region" description="Helical" evidence="1">
    <location>
        <begin position="298"/>
        <end position="322"/>
    </location>
</feature>
<dbReference type="GO" id="GO:0006171">
    <property type="term" value="P:cAMP biosynthetic process"/>
    <property type="evidence" value="ECO:0007669"/>
    <property type="project" value="TreeGrafter"/>
</dbReference>
<feature type="transmembrane region" description="Helical" evidence="1">
    <location>
        <begin position="233"/>
        <end position="257"/>
    </location>
</feature>
<evidence type="ECO:0000256" key="1">
    <source>
        <dbReference type="SAM" id="Phobius"/>
    </source>
</evidence>
<organism evidence="3 4">
    <name type="scientific">Leptospira ilyithenensis</name>
    <dbReference type="NCBI Taxonomy" id="2484901"/>
    <lineage>
        <taxon>Bacteria</taxon>
        <taxon>Pseudomonadati</taxon>
        <taxon>Spirochaetota</taxon>
        <taxon>Spirochaetia</taxon>
        <taxon>Leptospirales</taxon>
        <taxon>Leptospiraceae</taxon>
        <taxon>Leptospira</taxon>
    </lineage>
</organism>
<evidence type="ECO:0000259" key="2">
    <source>
        <dbReference type="PROSITE" id="PS50125"/>
    </source>
</evidence>
<name>A0A4R9LSE0_9LEPT</name>
<dbReference type="PROSITE" id="PS50125">
    <property type="entry name" value="GUANYLATE_CYCLASE_2"/>
    <property type="match status" value="1"/>
</dbReference>
<dbReference type="AlphaFoldDB" id="A0A4R9LSE0"/>
<dbReference type="SUPFAM" id="SSF55073">
    <property type="entry name" value="Nucleotide cyclase"/>
    <property type="match status" value="1"/>
</dbReference>